<dbReference type="PANTHER" id="PTHR11365:SF10">
    <property type="entry name" value="HYDANTOINASE_OXOPROLINASE"/>
    <property type="match status" value="1"/>
</dbReference>
<dbReference type="EMBL" id="FJOG01000087">
    <property type="protein sequence ID" value="CZR69976.1"/>
    <property type="molecule type" value="Genomic_DNA"/>
</dbReference>
<dbReference type="InterPro" id="IPR002821">
    <property type="entry name" value="Hydantoinase_A"/>
</dbReference>
<dbReference type="Gene3D" id="2.40.390.10">
    <property type="entry name" value="CV3147-like"/>
    <property type="match status" value="1"/>
</dbReference>
<dbReference type="SUPFAM" id="SSF53067">
    <property type="entry name" value="Actin-like ATPase domain"/>
    <property type="match status" value="2"/>
</dbReference>
<dbReference type="InterPro" id="IPR027479">
    <property type="entry name" value="S-Me-THD_N_sf"/>
</dbReference>
<dbReference type="AlphaFoldDB" id="A0A1L7XYD7"/>
<keyword evidence="6" id="KW-1185">Reference proteome</keyword>
<gene>
    <name evidence="5" type="ORF">PAC_19877</name>
</gene>
<feature type="domain" description="Hydantoinase A/oxoprolinase" evidence="1">
    <location>
        <begin position="203"/>
        <end position="383"/>
    </location>
</feature>
<evidence type="ECO:0000259" key="3">
    <source>
        <dbReference type="Pfam" id="PF06032"/>
    </source>
</evidence>
<reference evidence="5 6" key="1">
    <citation type="submission" date="2016-03" db="EMBL/GenBank/DDBJ databases">
        <authorList>
            <person name="Ploux O."/>
        </authorList>
    </citation>
    <scope>NUCLEOTIDE SEQUENCE [LARGE SCALE GENOMIC DNA]</scope>
    <source>
        <strain evidence="5 6">UAMH 11012</strain>
    </source>
</reference>
<dbReference type="GO" id="GO:0016787">
    <property type="term" value="F:hydrolase activity"/>
    <property type="evidence" value="ECO:0007669"/>
    <property type="project" value="InterPro"/>
</dbReference>
<dbReference type="FunFam" id="3.40.1610.10:FF:000001">
    <property type="entry name" value="Hydantoinase, putative"/>
    <property type="match status" value="1"/>
</dbReference>
<name>A0A1L7XYD7_9HELO</name>
<dbReference type="OrthoDB" id="5404895at2759"/>
<dbReference type="Gene3D" id="3.40.1610.10">
    <property type="entry name" value="CV3147-like domain"/>
    <property type="match status" value="1"/>
</dbReference>
<dbReference type="Pfam" id="PF06032">
    <property type="entry name" value="S-Me-THD_N"/>
    <property type="match status" value="1"/>
</dbReference>
<evidence type="ECO:0000259" key="4">
    <source>
        <dbReference type="Pfam" id="PF20906"/>
    </source>
</evidence>
<dbReference type="InterPro" id="IPR043129">
    <property type="entry name" value="ATPase_NBD"/>
</dbReference>
<evidence type="ECO:0000259" key="1">
    <source>
        <dbReference type="Pfam" id="PF01968"/>
    </source>
</evidence>
<evidence type="ECO:0000259" key="2">
    <source>
        <dbReference type="Pfam" id="PF05378"/>
    </source>
</evidence>
<dbReference type="Gene3D" id="3.30.420.40">
    <property type="match status" value="1"/>
</dbReference>
<sequence>MYRIGVDVGGTNTDCAILDLSKLDTPSRGVLYSSKTPTTIDITSGIIHVVEDVLSKSQVEKGKVLSVTIGTTHFVNAVVEADERRLSKVAVVRLCGPSTRHIPPFTDYPLGLRRIMKGPIYYLDGGLEIDGREIVPLNVKEIEETARDIASQGITKVALVGIFSPLDHSGMHEERCMKIMLEVAPGLDVVCSHTIGGVGLLERENATILNASILAVAQKTVSGFKRAMRRLKLSCPLYLTQNDGTLTEADDGAKLPIKTFASGPTNSMTGAAFLAGLDRTRGDTSSQVLVVDIGGTTTDICALLPSGFPRQAPNFVEVGGVRTAFSMPDVLSVGLGGGSRVGVGETGKVTVGPDSIGHYLTTRALVFGGKITTSTDIVVASGKEKIGDTALASSIPGDVVKGARKEIKAILQRAVEDMKVSAAPVTVLLVGGGSIVYMDELEGVTKCIIPPHHDSANAVGAAISKVAGEVDAIEILDGRDEMAVVKSAEAKAIQAAIAKGADPEDVRIVEIEKIPLQYVSNKATRIRVKAIGKLKTPEAASALPSDEIGEEDEAVDGVAEVEKTSADPNSHKTMTKPSLEIDIENYRPEVRDRVWYLSEVDLEFIACGTGILGTGGGGPSYLAYLVALDALRAGGEKMRVISPESLGDDDLVVFGSWYGAPSVSGERLSAGTEIPAAIDALNKIMGVKEFHALLADEIGGGNGLATFPTSVHYDRPTVDGDMMGRAYPSMEHGTPYVYGHPIAPCAMADAKGNVSVVMGAESNARLEKMLRATCIELGLKTSVVARPLPGSVIKDFVVPNTVSQSWYLGRAVHLARRTKTSYVKAIFDVMPGRELFSGKVIDVRRDVSKGGYTVGRCLLAPLSDDEAENENTNVEKRHLVIPFQNEFLYAAYTDEKGQAETEVICTVPDLISVLGEDGEAIGSQELRYGLKVTVIGMPAHPLWTGDERGLKTGGPEYFGLDMKWKRIGEYQKPRSVIEEFR</sequence>
<dbReference type="Proteomes" id="UP000184330">
    <property type="component" value="Unassembled WGS sequence"/>
</dbReference>
<dbReference type="Pfam" id="PF01968">
    <property type="entry name" value="Hydantoinase_A"/>
    <property type="match status" value="1"/>
</dbReference>
<feature type="domain" description="S-Me-THD-like C-terminal" evidence="4">
    <location>
        <begin position="762"/>
        <end position="966"/>
    </location>
</feature>
<dbReference type="SUPFAM" id="SSF160991">
    <property type="entry name" value="CV3147-like"/>
    <property type="match status" value="1"/>
</dbReference>
<proteinExistence type="predicted"/>
<dbReference type="Pfam" id="PF05378">
    <property type="entry name" value="Hydant_A_N"/>
    <property type="match status" value="1"/>
</dbReference>
<dbReference type="InterPro" id="IPR010318">
    <property type="entry name" value="S-Me-THD_N"/>
</dbReference>
<dbReference type="PANTHER" id="PTHR11365">
    <property type="entry name" value="5-OXOPROLINASE RELATED"/>
    <property type="match status" value="1"/>
</dbReference>
<dbReference type="Pfam" id="PF20906">
    <property type="entry name" value="S-Me-THD_C"/>
    <property type="match status" value="1"/>
</dbReference>
<evidence type="ECO:0000313" key="6">
    <source>
        <dbReference type="Proteomes" id="UP000184330"/>
    </source>
</evidence>
<protein>
    <submittedName>
        <fullName evidence="5">Probable N-methylhydantoinase A/acetone carboxylase, beta subunit</fullName>
    </submittedName>
</protein>
<dbReference type="InterPro" id="IPR048350">
    <property type="entry name" value="S-Me-THD-like_C"/>
</dbReference>
<accession>A0A1L7XYD7</accession>
<dbReference type="InterPro" id="IPR024071">
    <property type="entry name" value="S-Me-THD_C_sf"/>
</dbReference>
<dbReference type="InterPro" id="IPR045079">
    <property type="entry name" value="Oxoprolinase-like"/>
</dbReference>
<organism evidence="5 6">
    <name type="scientific">Phialocephala subalpina</name>
    <dbReference type="NCBI Taxonomy" id="576137"/>
    <lineage>
        <taxon>Eukaryota</taxon>
        <taxon>Fungi</taxon>
        <taxon>Dikarya</taxon>
        <taxon>Ascomycota</taxon>
        <taxon>Pezizomycotina</taxon>
        <taxon>Leotiomycetes</taxon>
        <taxon>Helotiales</taxon>
        <taxon>Mollisiaceae</taxon>
        <taxon>Phialocephala</taxon>
        <taxon>Phialocephala fortinii species complex</taxon>
    </lineage>
</organism>
<evidence type="ECO:0000313" key="5">
    <source>
        <dbReference type="EMBL" id="CZR69976.1"/>
    </source>
</evidence>
<feature type="domain" description="S-Me-THD N-terminal" evidence="3">
    <location>
        <begin position="601"/>
        <end position="758"/>
    </location>
</feature>
<dbReference type="InterPro" id="IPR008040">
    <property type="entry name" value="Hydant_A_N"/>
</dbReference>
<feature type="domain" description="Hydantoinase/oxoprolinase N-terminal" evidence="2">
    <location>
        <begin position="3"/>
        <end position="182"/>
    </location>
</feature>